<feature type="domain" description="RNA polymerase sigma factor 70 region 4 type 2" evidence="1">
    <location>
        <begin position="34"/>
        <end position="80"/>
    </location>
</feature>
<protein>
    <submittedName>
        <fullName evidence="2">RNA polymerase sigma-54 factor RpoN</fullName>
    </submittedName>
</protein>
<dbReference type="InterPro" id="IPR013249">
    <property type="entry name" value="RNA_pol_sigma70_r4_t2"/>
</dbReference>
<dbReference type="Pfam" id="PF08281">
    <property type="entry name" value="Sigma70_r4_2"/>
    <property type="match status" value="1"/>
</dbReference>
<name>A0A2Z5GBL6_9BACT</name>
<dbReference type="GO" id="GO:0003677">
    <property type="term" value="F:DNA binding"/>
    <property type="evidence" value="ECO:0007669"/>
    <property type="project" value="InterPro"/>
</dbReference>
<dbReference type="RefSeq" id="WP_236657652.1">
    <property type="nucleotide sequence ID" value="NZ_CP030844.1"/>
</dbReference>
<dbReference type="SUPFAM" id="SSF88659">
    <property type="entry name" value="Sigma3 and sigma4 domains of RNA polymerase sigma factors"/>
    <property type="match status" value="1"/>
</dbReference>
<dbReference type="GO" id="GO:0006352">
    <property type="term" value="P:DNA-templated transcription initiation"/>
    <property type="evidence" value="ECO:0007669"/>
    <property type="project" value="InterPro"/>
</dbReference>
<dbReference type="GO" id="GO:0016987">
    <property type="term" value="F:sigma factor activity"/>
    <property type="evidence" value="ECO:0007669"/>
    <property type="project" value="InterPro"/>
</dbReference>
<organism evidence="2 3">
    <name type="scientific">Acidisarcina polymorpha</name>
    <dbReference type="NCBI Taxonomy" id="2211140"/>
    <lineage>
        <taxon>Bacteria</taxon>
        <taxon>Pseudomonadati</taxon>
        <taxon>Acidobacteriota</taxon>
        <taxon>Terriglobia</taxon>
        <taxon>Terriglobales</taxon>
        <taxon>Acidobacteriaceae</taxon>
        <taxon>Acidisarcina</taxon>
    </lineage>
</organism>
<dbReference type="EMBL" id="CP030844">
    <property type="protein sequence ID" value="AXC16408.1"/>
    <property type="molecule type" value="Genomic_DNA"/>
</dbReference>
<dbReference type="Gene3D" id="1.10.10.10">
    <property type="entry name" value="Winged helix-like DNA-binding domain superfamily/Winged helix DNA-binding domain"/>
    <property type="match status" value="1"/>
</dbReference>
<proteinExistence type="predicted"/>
<keyword evidence="3" id="KW-1185">Reference proteome</keyword>
<dbReference type="InterPro" id="IPR013324">
    <property type="entry name" value="RNA_pol_sigma_r3/r4-like"/>
</dbReference>
<geneLocation type="plasmid" evidence="3">
    <name>pacpol3</name>
</geneLocation>
<gene>
    <name evidence="2" type="ORF">ACPOL_7218</name>
</gene>
<evidence type="ECO:0000313" key="3">
    <source>
        <dbReference type="Proteomes" id="UP000253606"/>
    </source>
</evidence>
<evidence type="ECO:0000259" key="1">
    <source>
        <dbReference type="Pfam" id="PF08281"/>
    </source>
</evidence>
<sequence length="96" mass="10240">MFVKTKSASLPSEECSGAPGGAANIADRQIALARLMVLIRELKPLDRQVVLLYLEGVDAAGIAEVTGISSGNVATKIHRLKNILTRRFQAGGNHDQ</sequence>
<dbReference type="AlphaFoldDB" id="A0A2Z5GBL6"/>
<dbReference type="InterPro" id="IPR036388">
    <property type="entry name" value="WH-like_DNA-bd_sf"/>
</dbReference>
<reference evidence="2 3" key="1">
    <citation type="journal article" date="2018" name="Front. Microbiol.">
        <title>Hydrolytic Capabilities as a Key to Environmental Success: Chitinolytic and Cellulolytic Acidobacteria From Acidic Sub-arctic Soils and Boreal Peatlands.</title>
        <authorList>
            <person name="Belova S.E."/>
            <person name="Ravin N.V."/>
            <person name="Pankratov T.A."/>
            <person name="Rakitin A.L."/>
            <person name="Ivanova A.A."/>
            <person name="Beletsky A.V."/>
            <person name="Mardanov A.V."/>
            <person name="Sinninghe Damste J.S."/>
            <person name="Dedysh S.N."/>
        </authorList>
    </citation>
    <scope>NUCLEOTIDE SEQUENCE [LARGE SCALE GENOMIC DNA]</scope>
    <source>
        <strain evidence="2 3">SBC82</strain>
        <plasmid evidence="3">pacpol3</plasmid>
    </source>
</reference>
<dbReference type="KEGG" id="abas:ACPOL_7218"/>
<keyword evidence="2" id="KW-0614">Plasmid</keyword>
<evidence type="ECO:0000313" key="2">
    <source>
        <dbReference type="EMBL" id="AXC16408.1"/>
    </source>
</evidence>
<dbReference type="Proteomes" id="UP000253606">
    <property type="component" value="Plasmid pACPOL3"/>
</dbReference>
<accession>A0A2Z5GBL6</accession>